<evidence type="ECO:0000313" key="1">
    <source>
        <dbReference type="EMBL" id="KAJ4709270.1"/>
    </source>
</evidence>
<dbReference type="EMBL" id="CM051403">
    <property type="protein sequence ID" value="KAJ4709270.1"/>
    <property type="molecule type" value="Genomic_DNA"/>
</dbReference>
<sequence>MAERRARVPTVDLQDFPAQYSKLRKACEEWGCFRIVNHNISSTLLSEMKRVVRSLLDLPSEVKRRNTEVIVGTGYMAPSKVNPLYESLGLYDAASSEAVQAFCSRLDASPLQREIIEKYARAIKGLAMDIAQRLAESMGLIRSNNLFQDWPCQFRINKYHFTSETVGSPGVQLHTDSGFLTILQDDENVGGLEVMDKSGTFVAADPLPGTLLVNLGDIATLWSNGRLHSVKHRVQCKEATIRLSIATFLLGPKEAAVEAPAEFVDSEHPRLYIPITFENFRKLRISNDLQAGDAFDLVRCPS</sequence>
<proteinExistence type="predicted"/>
<gene>
    <name evidence="1" type="ORF">OWV82_019085</name>
</gene>
<keyword evidence="1" id="KW-0560">Oxidoreductase</keyword>
<organism evidence="1 2">
    <name type="scientific">Melia azedarach</name>
    <name type="common">Chinaberry tree</name>
    <dbReference type="NCBI Taxonomy" id="155640"/>
    <lineage>
        <taxon>Eukaryota</taxon>
        <taxon>Viridiplantae</taxon>
        <taxon>Streptophyta</taxon>
        <taxon>Embryophyta</taxon>
        <taxon>Tracheophyta</taxon>
        <taxon>Spermatophyta</taxon>
        <taxon>Magnoliopsida</taxon>
        <taxon>eudicotyledons</taxon>
        <taxon>Gunneridae</taxon>
        <taxon>Pentapetalae</taxon>
        <taxon>rosids</taxon>
        <taxon>malvids</taxon>
        <taxon>Sapindales</taxon>
        <taxon>Meliaceae</taxon>
        <taxon>Melia</taxon>
    </lineage>
</organism>
<reference evidence="1 2" key="1">
    <citation type="journal article" date="2023" name="Science">
        <title>Complex scaffold remodeling in plant triterpene biosynthesis.</title>
        <authorList>
            <person name="De La Pena R."/>
            <person name="Hodgson H."/>
            <person name="Liu J.C."/>
            <person name="Stephenson M.J."/>
            <person name="Martin A.C."/>
            <person name="Owen C."/>
            <person name="Harkess A."/>
            <person name="Leebens-Mack J."/>
            <person name="Jimenez L.E."/>
            <person name="Osbourn A."/>
            <person name="Sattely E.S."/>
        </authorList>
    </citation>
    <scope>NUCLEOTIDE SEQUENCE [LARGE SCALE GENOMIC DNA]</scope>
    <source>
        <strain evidence="2">cv. JPN11</strain>
        <tissue evidence="1">Leaf</tissue>
    </source>
</reference>
<keyword evidence="1" id="KW-0223">Dioxygenase</keyword>
<comment type="caution">
    <text evidence="1">The sequence shown here is derived from an EMBL/GenBank/DDBJ whole genome shotgun (WGS) entry which is preliminary data.</text>
</comment>
<evidence type="ECO:0000313" key="2">
    <source>
        <dbReference type="Proteomes" id="UP001164539"/>
    </source>
</evidence>
<accession>A0ACC1XD93</accession>
<name>A0ACC1XD93_MELAZ</name>
<keyword evidence="2" id="KW-1185">Reference proteome</keyword>
<dbReference type="Proteomes" id="UP001164539">
    <property type="component" value="Chromosome 10"/>
</dbReference>
<protein>
    <submittedName>
        <fullName evidence="1">2-oxoglutarate-dependent dioxygenase</fullName>
    </submittedName>
</protein>